<dbReference type="SMART" id="SM00516">
    <property type="entry name" value="SEC14"/>
    <property type="match status" value="1"/>
</dbReference>
<dbReference type="InterPro" id="IPR001251">
    <property type="entry name" value="CRAL-TRIO_dom"/>
</dbReference>
<dbReference type="InterPro" id="IPR011074">
    <property type="entry name" value="CRAL/TRIO_N_dom"/>
</dbReference>
<keyword evidence="3" id="KW-1185">Reference proteome</keyword>
<sequence length="240" mass="28190">MDDAFLIRFLRARNFNVNRAHRLVVRYLNFKEDHPEIHKDVNPLKMRHIGDDDVMTVPAYRTQCGRRMMIYRMSNWDPKKYGIEEIFKATVIILELGILEPRAQVLGGVVIFDLQDITIAHAWTITPQIASMVMALMVSSFPMKTYAIHILHQSWVFDMIYAMFKPLINKDMKERVFFHGDNMESLHKHIAPTHLPKKYGGMREELPYYKWIDSLSLKPKIVKEMHSLGYVVPEELIKGF</sequence>
<evidence type="ECO:0000313" key="3">
    <source>
        <dbReference type="Proteomes" id="UP000826195"/>
    </source>
</evidence>
<dbReference type="InterPro" id="IPR036273">
    <property type="entry name" value="CRAL/TRIO_N_dom_sf"/>
</dbReference>
<proteinExistence type="predicted"/>
<dbReference type="Pfam" id="PF00650">
    <property type="entry name" value="CRAL_TRIO"/>
    <property type="match status" value="1"/>
</dbReference>
<dbReference type="GO" id="GO:0016020">
    <property type="term" value="C:membrane"/>
    <property type="evidence" value="ECO:0007669"/>
    <property type="project" value="TreeGrafter"/>
</dbReference>
<dbReference type="PANTHER" id="PTHR10174:SF234">
    <property type="entry name" value="SD01558P"/>
    <property type="match status" value="1"/>
</dbReference>
<name>A0AAV7IP12_COTGL</name>
<dbReference type="SUPFAM" id="SSF46938">
    <property type="entry name" value="CRAL/TRIO N-terminal domain"/>
    <property type="match status" value="1"/>
</dbReference>
<evidence type="ECO:0000259" key="1">
    <source>
        <dbReference type="PROSITE" id="PS50191"/>
    </source>
</evidence>
<reference evidence="2 3" key="1">
    <citation type="journal article" date="2021" name="J. Hered.">
        <title>A chromosome-level genome assembly of the parasitoid wasp, Cotesia glomerata (Hymenoptera: Braconidae).</title>
        <authorList>
            <person name="Pinto B.J."/>
            <person name="Weis J.J."/>
            <person name="Gamble T."/>
            <person name="Ode P.J."/>
            <person name="Paul R."/>
            <person name="Zaspel J.M."/>
        </authorList>
    </citation>
    <scope>NUCLEOTIDE SEQUENCE [LARGE SCALE GENOMIC DNA]</scope>
    <source>
        <strain evidence="2">CgM1</strain>
    </source>
</reference>
<dbReference type="Pfam" id="PF03765">
    <property type="entry name" value="CRAL_TRIO_N"/>
    <property type="match status" value="1"/>
</dbReference>
<dbReference type="EMBL" id="JAHXZJ010001119">
    <property type="protein sequence ID" value="KAH0554345.1"/>
    <property type="molecule type" value="Genomic_DNA"/>
</dbReference>
<dbReference type="AlphaFoldDB" id="A0AAV7IP12"/>
<dbReference type="Gene3D" id="3.40.525.10">
    <property type="entry name" value="CRAL-TRIO lipid binding domain"/>
    <property type="match status" value="1"/>
</dbReference>
<dbReference type="CDD" id="cd00170">
    <property type="entry name" value="SEC14"/>
    <property type="match status" value="1"/>
</dbReference>
<evidence type="ECO:0000313" key="2">
    <source>
        <dbReference type="EMBL" id="KAH0554345.1"/>
    </source>
</evidence>
<dbReference type="PROSITE" id="PS50191">
    <property type="entry name" value="CRAL_TRIO"/>
    <property type="match status" value="1"/>
</dbReference>
<dbReference type="InterPro" id="IPR036865">
    <property type="entry name" value="CRAL-TRIO_dom_sf"/>
</dbReference>
<dbReference type="Gene3D" id="1.20.5.1200">
    <property type="entry name" value="Alpha-tocopherol transfer"/>
    <property type="match status" value="1"/>
</dbReference>
<dbReference type="SMART" id="SM01100">
    <property type="entry name" value="CRAL_TRIO_N"/>
    <property type="match status" value="1"/>
</dbReference>
<dbReference type="Gene3D" id="1.10.8.20">
    <property type="entry name" value="N-terminal domain of phosphatidylinositol transfer protein sec14p"/>
    <property type="match status" value="1"/>
</dbReference>
<dbReference type="GO" id="GO:1902936">
    <property type="term" value="F:phosphatidylinositol bisphosphate binding"/>
    <property type="evidence" value="ECO:0007669"/>
    <property type="project" value="TreeGrafter"/>
</dbReference>
<gene>
    <name evidence="2" type="ORF">KQX54_009745</name>
</gene>
<dbReference type="PRINTS" id="PR00180">
    <property type="entry name" value="CRETINALDHBP"/>
</dbReference>
<dbReference type="SUPFAM" id="SSF52087">
    <property type="entry name" value="CRAL/TRIO domain"/>
    <property type="match status" value="1"/>
</dbReference>
<organism evidence="2 3">
    <name type="scientific">Cotesia glomerata</name>
    <name type="common">Lepidopteran parasitic wasp</name>
    <name type="synonym">Apanteles glomeratus</name>
    <dbReference type="NCBI Taxonomy" id="32391"/>
    <lineage>
        <taxon>Eukaryota</taxon>
        <taxon>Metazoa</taxon>
        <taxon>Ecdysozoa</taxon>
        <taxon>Arthropoda</taxon>
        <taxon>Hexapoda</taxon>
        <taxon>Insecta</taxon>
        <taxon>Pterygota</taxon>
        <taxon>Neoptera</taxon>
        <taxon>Endopterygota</taxon>
        <taxon>Hymenoptera</taxon>
        <taxon>Apocrita</taxon>
        <taxon>Ichneumonoidea</taxon>
        <taxon>Braconidae</taxon>
        <taxon>Microgastrinae</taxon>
        <taxon>Cotesia</taxon>
    </lineage>
</organism>
<protein>
    <recommendedName>
        <fullName evidence="1">CRAL-TRIO domain-containing protein</fullName>
    </recommendedName>
</protein>
<feature type="domain" description="CRAL-TRIO" evidence="1">
    <location>
        <begin position="34"/>
        <end position="207"/>
    </location>
</feature>
<dbReference type="Proteomes" id="UP000826195">
    <property type="component" value="Unassembled WGS sequence"/>
</dbReference>
<dbReference type="PANTHER" id="PTHR10174">
    <property type="entry name" value="ALPHA-TOCOPHEROL TRANSFER PROTEIN-RELATED"/>
    <property type="match status" value="1"/>
</dbReference>
<comment type="caution">
    <text evidence="2">The sequence shown here is derived from an EMBL/GenBank/DDBJ whole genome shotgun (WGS) entry which is preliminary data.</text>
</comment>
<accession>A0AAV7IP12</accession>